<keyword evidence="3" id="KW-1185">Reference proteome</keyword>
<proteinExistence type="predicted"/>
<keyword evidence="1" id="KW-0812">Transmembrane</keyword>
<organism evidence="2 3">
    <name type="scientific">Prymnesium parvum</name>
    <name type="common">Toxic golden alga</name>
    <dbReference type="NCBI Taxonomy" id="97485"/>
    <lineage>
        <taxon>Eukaryota</taxon>
        <taxon>Haptista</taxon>
        <taxon>Haptophyta</taxon>
        <taxon>Prymnesiophyceae</taxon>
        <taxon>Prymnesiales</taxon>
        <taxon>Prymnesiaceae</taxon>
        <taxon>Prymnesium</taxon>
    </lineage>
</organism>
<feature type="transmembrane region" description="Helical" evidence="1">
    <location>
        <begin position="58"/>
        <end position="79"/>
    </location>
</feature>
<dbReference type="AlphaFoldDB" id="A0AB34K153"/>
<sequence>MSMIRATCAIAAGRFHEAAGARGGEMANLRFGSPSSEYRGQVLGDQDEPDATLSPGTIALISVGSSLCCLLALLGALGLRSLRRRHHRLFAAYNQLLARQSGTRGVQELKVVRVVRGDSTVLPEHEGKGGKGQDAWEVIVLLPDGTTSPPMPLLKSTAHGELGELKSSIALLCLSNLGAEATPPEWIDAPLDTMLVEFESSAGGWETIPPEGFEGALHASRLRAFASTTSG</sequence>
<evidence type="ECO:0000313" key="3">
    <source>
        <dbReference type="Proteomes" id="UP001515480"/>
    </source>
</evidence>
<protein>
    <submittedName>
        <fullName evidence="2">Uncharacterized protein</fullName>
    </submittedName>
</protein>
<dbReference type="EMBL" id="JBGBPQ010000003">
    <property type="protein sequence ID" value="KAL1526993.1"/>
    <property type="molecule type" value="Genomic_DNA"/>
</dbReference>
<dbReference type="Proteomes" id="UP001515480">
    <property type="component" value="Unassembled WGS sequence"/>
</dbReference>
<reference evidence="2 3" key="1">
    <citation type="journal article" date="2024" name="Science">
        <title>Giant polyketide synthase enzymes in the biosynthesis of giant marine polyether toxins.</title>
        <authorList>
            <person name="Fallon T.R."/>
            <person name="Shende V.V."/>
            <person name="Wierzbicki I.H."/>
            <person name="Pendleton A.L."/>
            <person name="Watervoot N.F."/>
            <person name="Auber R.P."/>
            <person name="Gonzalez D.J."/>
            <person name="Wisecaver J.H."/>
            <person name="Moore B.S."/>
        </authorList>
    </citation>
    <scope>NUCLEOTIDE SEQUENCE [LARGE SCALE GENOMIC DNA]</scope>
    <source>
        <strain evidence="2 3">12B1</strain>
    </source>
</reference>
<evidence type="ECO:0000256" key="1">
    <source>
        <dbReference type="SAM" id="Phobius"/>
    </source>
</evidence>
<name>A0AB34K153_PRYPA</name>
<keyword evidence="1" id="KW-0472">Membrane</keyword>
<accession>A0AB34K153</accession>
<gene>
    <name evidence="2" type="ORF">AB1Y20_015681</name>
</gene>
<keyword evidence="1" id="KW-1133">Transmembrane helix</keyword>
<comment type="caution">
    <text evidence="2">The sequence shown here is derived from an EMBL/GenBank/DDBJ whole genome shotgun (WGS) entry which is preliminary data.</text>
</comment>
<evidence type="ECO:0000313" key="2">
    <source>
        <dbReference type="EMBL" id="KAL1526993.1"/>
    </source>
</evidence>